<proteinExistence type="predicted"/>
<evidence type="ECO:0000256" key="1">
    <source>
        <dbReference type="SAM" id="MobiDB-lite"/>
    </source>
</evidence>
<evidence type="ECO:0000313" key="3">
    <source>
        <dbReference type="Proteomes" id="UP000237755"/>
    </source>
</evidence>
<name>A0ABX5AT51_9MICO</name>
<dbReference type="Proteomes" id="UP000237755">
    <property type="component" value="Unassembled WGS sequence"/>
</dbReference>
<comment type="caution">
    <text evidence="2">The sequence shown here is derived from an EMBL/GenBank/DDBJ whole genome shotgun (WGS) entry which is preliminary data.</text>
</comment>
<sequence length="199" mass="20428">MGFMDWLFGSQTPADAAQSEEQRRAAIPRERHPDEVAVERYRYLLRTAPPETIEQAHADAFAQLTPEQRALVFQELSAGASPAEQPRADDPRSLAQAATRRELQAPGTLERSFSPQRGAGGMGFGGMLGSSMLGSIAGVVIGSAIAQSFIPSGVGEAAGAEGTDAGADAGADGGVEAGGGGFFDGGDSFGGDSFGDFGF</sequence>
<feature type="region of interest" description="Disordered" evidence="1">
    <location>
        <begin position="9"/>
        <end position="32"/>
    </location>
</feature>
<evidence type="ECO:0000313" key="2">
    <source>
        <dbReference type="EMBL" id="PPL16189.1"/>
    </source>
</evidence>
<evidence type="ECO:0008006" key="4">
    <source>
        <dbReference type="Google" id="ProtNLM"/>
    </source>
</evidence>
<accession>A0ABX5AT51</accession>
<keyword evidence="3" id="KW-1185">Reference proteome</keyword>
<reference evidence="2 3" key="1">
    <citation type="journal article" date="2008" name="Int. J. Syst. Evol. Microbiol.">
        <title>Leifsonia pindariensis sp. nov., isolated from the Pindari glacier of the Indian Himalayas, and emended description of the genus Leifsonia.</title>
        <authorList>
            <person name="Reddy G.S."/>
            <person name="Prabagaran S.R."/>
            <person name="Shivaji S."/>
        </authorList>
    </citation>
    <scope>NUCLEOTIDE SEQUENCE [LARGE SCALE GENOMIC DNA]</scope>
    <source>
        <strain evidence="2 3">PON 10</strain>
    </source>
</reference>
<feature type="region of interest" description="Disordered" evidence="1">
    <location>
        <begin position="78"/>
        <end position="105"/>
    </location>
</feature>
<gene>
    <name evidence="2" type="ORF">GY24_13045</name>
</gene>
<protein>
    <recommendedName>
        <fullName evidence="4">DUF2076 domain-containing protein</fullName>
    </recommendedName>
</protein>
<organism evidence="2 3">
    <name type="scientific">Microterricola pindariensis</name>
    <dbReference type="NCBI Taxonomy" id="478010"/>
    <lineage>
        <taxon>Bacteria</taxon>
        <taxon>Bacillati</taxon>
        <taxon>Actinomycetota</taxon>
        <taxon>Actinomycetes</taxon>
        <taxon>Micrococcales</taxon>
        <taxon>Microbacteriaceae</taxon>
        <taxon>Microterricola</taxon>
    </lineage>
</organism>
<dbReference type="EMBL" id="MPZN01000049">
    <property type="protein sequence ID" value="PPL16189.1"/>
    <property type="molecule type" value="Genomic_DNA"/>
</dbReference>
<feature type="compositionally biased region" description="Basic and acidic residues" evidence="1">
    <location>
        <begin position="20"/>
        <end position="32"/>
    </location>
</feature>